<reference evidence="2 3" key="1">
    <citation type="submission" date="2018-03" db="EMBL/GenBank/DDBJ databases">
        <authorList>
            <person name="Guldener U."/>
        </authorList>
    </citation>
    <scope>NUCLEOTIDE SEQUENCE [LARGE SCALE GENOMIC DNA]</scope>
    <source>
        <strain evidence="2 3">NBRC100155</strain>
    </source>
</reference>
<dbReference type="Proteomes" id="UP000324022">
    <property type="component" value="Unassembled WGS sequence"/>
</dbReference>
<keyword evidence="3" id="KW-1185">Reference proteome</keyword>
<feature type="region of interest" description="Disordered" evidence="1">
    <location>
        <begin position="144"/>
        <end position="188"/>
    </location>
</feature>
<proteinExistence type="predicted"/>
<accession>A0A5C3E8N1</accession>
<evidence type="ECO:0000313" key="3">
    <source>
        <dbReference type="Proteomes" id="UP000324022"/>
    </source>
</evidence>
<organism evidence="2 3">
    <name type="scientific">Ustilago trichophora</name>
    <dbReference type="NCBI Taxonomy" id="86804"/>
    <lineage>
        <taxon>Eukaryota</taxon>
        <taxon>Fungi</taxon>
        <taxon>Dikarya</taxon>
        <taxon>Basidiomycota</taxon>
        <taxon>Ustilaginomycotina</taxon>
        <taxon>Ustilaginomycetes</taxon>
        <taxon>Ustilaginales</taxon>
        <taxon>Ustilaginaceae</taxon>
        <taxon>Ustilago</taxon>
    </lineage>
</organism>
<evidence type="ECO:0000313" key="2">
    <source>
        <dbReference type="EMBL" id="SPO25946.1"/>
    </source>
</evidence>
<evidence type="ECO:0000256" key="1">
    <source>
        <dbReference type="SAM" id="MobiDB-lite"/>
    </source>
</evidence>
<protein>
    <submittedName>
        <fullName evidence="2">Uncharacterized protein</fullName>
    </submittedName>
</protein>
<sequence>MHSPGAPELPVILPHQQMDYILDAKYLWHTVTNMKMLPGMGHTLDDARGVTERWKDFLRNNGKRVLDDSLDELVFHIKNQRGNKYRGVEPRFERFISDPNMQVLPVPGEGDQFMARSFVNAFTSHWYQQYYAEREAQLEALRQEEAARQQGWRGPARSRGSGDVSFSGPHRSSSGSNSENEEDTGRSW</sequence>
<dbReference type="AlphaFoldDB" id="A0A5C3E8N1"/>
<dbReference type="EMBL" id="OOIN01000012">
    <property type="protein sequence ID" value="SPO25946.1"/>
    <property type="molecule type" value="Genomic_DNA"/>
</dbReference>
<dbReference type="OrthoDB" id="2552474at2759"/>
<name>A0A5C3E8N1_9BASI</name>
<gene>
    <name evidence="2" type="ORF">UTRI_03311</name>
</gene>